<protein>
    <submittedName>
        <fullName evidence="6">LacI family transcriptional regulator</fullName>
    </submittedName>
</protein>
<feature type="signal peptide" evidence="4">
    <location>
        <begin position="1"/>
        <end position="26"/>
    </location>
</feature>
<dbReference type="Gene3D" id="3.40.50.2300">
    <property type="match status" value="2"/>
</dbReference>
<feature type="chain" id="PRO_5012222769" evidence="4">
    <location>
        <begin position="27"/>
        <end position="318"/>
    </location>
</feature>
<dbReference type="PANTHER" id="PTHR46847:SF3">
    <property type="entry name" value="GALACTOFURANOSE-BINDING PROTEIN YTFQ"/>
    <property type="match status" value="1"/>
</dbReference>
<accession>A0A290Q2G5</accession>
<gene>
    <name evidence="6" type="ORF">CMV30_02070</name>
</gene>
<dbReference type="SUPFAM" id="SSF53822">
    <property type="entry name" value="Periplasmic binding protein-like I"/>
    <property type="match status" value="1"/>
</dbReference>
<dbReference type="Pfam" id="PF13407">
    <property type="entry name" value="Peripla_BP_4"/>
    <property type="match status" value="1"/>
</dbReference>
<dbReference type="EMBL" id="CP023344">
    <property type="protein sequence ID" value="ATC62845.1"/>
    <property type="molecule type" value="Genomic_DNA"/>
</dbReference>
<comment type="subcellular location">
    <subcellularLocation>
        <location evidence="1">Cell envelope</location>
    </subcellularLocation>
</comment>
<dbReference type="OrthoDB" id="9814427at2"/>
<evidence type="ECO:0000256" key="4">
    <source>
        <dbReference type="SAM" id="SignalP"/>
    </source>
</evidence>
<evidence type="ECO:0000256" key="1">
    <source>
        <dbReference type="ARBA" id="ARBA00004196"/>
    </source>
</evidence>
<proteinExistence type="inferred from homology"/>
<dbReference type="InterPro" id="IPR025997">
    <property type="entry name" value="SBP_2_dom"/>
</dbReference>
<evidence type="ECO:0000256" key="2">
    <source>
        <dbReference type="ARBA" id="ARBA00007639"/>
    </source>
</evidence>
<organism evidence="6 7">
    <name type="scientific">Nibricoccus aquaticus</name>
    <dbReference type="NCBI Taxonomy" id="2576891"/>
    <lineage>
        <taxon>Bacteria</taxon>
        <taxon>Pseudomonadati</taxon>
        <taxon>Verrucomicrobiota</taxon>
        <taxon>Opitutia</taxon>
        <taxon>Opitutales</taxon>
        <taxon>Opitutaceae</taxon>
        <taxon>Nibricoccus</taxon>
    </lineage>
</organism>
<dbReference type="CDD" id="cd06309">
    <property type="entry name" value="PBP1_galactofuranose_YtfQ-like"/>
    <property type="match status" value="1"/>
</dbReference>
<dbReference type="Proteomes" id="UP000217265">
    <property type="component" value="Chromosome"/>
</dbReference>
<sequence>MKTSLFRRSIACLGFAFVSLTAVVAAAEKKLTVGFAQTGAESAWRTANTNSMKTEADKRGINLKFADGQGQLENQIRAVRSFVTQRVDVIVIAPIKTTGWDNVLREAKRAKIPVVIMDRQIETTDETLFHCFVGSNFYEEGQMAVEWLAKNRDERTKIVELQGTPGSAAANDRRKAFADGLAKHSDLKIIDSQSGDFSRAKGKEVMEAFLKKHGKAIEIVYAHNDDMALGAIQAIEEAGLKPGKDIIIVSVDAIKEAVQAVADGKISVTVECNPLFGPKIYDTIDKILKGEKVERVSYNKDELFDSTNAAARVSTREY</sequence>
<dbReference type="PANTHER" id="PTHR46847">
    <property type="entry name" value="D-ALLOSE-BINDING PERIPLASMIC PROTEIN-RELATED"/>
    <property type="match status" value="1"/>
</dbReference>
<dbReference type="GO" id="GO:0030313">
    <property type="term" value="C:cell envelope"/>
    <property type="evidence" value="ECO:0007669"/>
    <property type="project" value="UniProtKB-SubCell"/>
</dbReference>
<evidence type="ECO:0000313" key="6">
    <source>
        <dbReference type="EMBL" id="ATC62845.1"/>
    </source>
</evidence>
<dbReference type="AlphaFoldDB" id="A0A290Q2G5"/>
<dbReference type="GO" id="GO:0030246">
    <property type="term" value="F:carbohydrate binding"/>
    <property type="evidence" value="ECO:0007669"/>
    <property type="project" value="UniProtKB-ARBA"/>
</dbReference>
<dbReference type="InterPro" id="IPR028082">
    <property type="entry name" value="Peripla_BP_I"/>
</dbReference>
<keyword evidence="3 4" id="KW-0732">Signal</keyword>
<evidence type="ECO:0000313" key="7">
    <source>
        <dbReference type="Proteomes" id="UP000217265"/>
    </source>
</evidence>
<dbReference type="KEGG" id="vbh:CMV30_02070"/>
<evidence type="ECO:0000259" key="5">
    <source>
        <dbReference type="Pfam" id="PF13407"/>
    </source>
</evidence>
<evidence type="ECO:0000256" key="3">
    <source>
        <dbReference type="ARBA" id="ARBA00022729"/>
    </source>
</evidence>
<feature type="domain" description="Periplasmic binding protein" evidence="5">
    <location>
        <begin position="33"/>
        <end position="291"/>
    </location>
</feature>
<comment type="similarity">
    <text evidence="2">Belongs to the bacterial solute-binding protein 2 family.</text>
</comment>
<keyword evidence="7" id="KW-1185">Reference proteome</keyword>
<name>A0A290Q2G5_9BACT</name>
<dbReference type="RefSeq" id="WP_096054480.1">
    <property type="nucleotide sequence ID" value="NZ_CP023344.1"/>
</dbReference>
<reference evidence="6 7" key="1">
    <citation type="submission" date="2017-09" db="EMBL/GenBank/DDBJ databases">
        <title>Complete genome sequence of Verrucomicrobial strain HZ-65, isolated from freshwater.</title>
        <authorList>
            <person name="Choi A."/>
        </authorList>
    </citation>
    <scope>NUCLEOTIDE SEQUENCE [LARGE SCALE GENOMIC DNA]</scope>
    <source>
        <strain evidence="6 7">HZ-65</strain>
    </source>
</reference>